<name>A0ACB8USF6_9EURO</name>
<comment type="caution">
    <text evidence="1">The sequence shown here is derived from an EMBL/GenBank/DDBJ whole genome shotgun (WGS) entry which is preliminary data.</text>
</comment>
<evidence type="ECO:0000313" key="1">
    <source>
        <dbReference type="EMBL" id="KAI2383645.1"/>
    </source>
</evidence>
<protein>
    <submittedName>
        <fullName evidence="1">Uncharacterized protein</fullName>
    </submittedName>
</protein>
<sequence>MAAKSRMPIWIGVGVVGAGAYYLYNAGGDYKKATRNFEDANFLCSLDDASRAKHKIRGDVGRDAEGVGARAGAKIDEGADKVRDAAKRLDQRATDFAKERANELEKARQDTSKEFHQKLDSLERDAEKKAEEAKSGISSWFGGGKKDEKGLAMPATTLRNRAPKRAQTLLPPARTKQAGIQGFARTGKANAGAKALAVKDADSSLKRKLQPTDIGEPAVDPRPVKERKTLNPRATRSNNTSANDGSSSELEQKKSLALSPSNKADHTLNKYPVEPTTSTSTPNKYPEKENRPSSYYELIALYSSFLQALSLHFAHNGFTSPADLQSFLPSVERVWKKRKVLTTDIQRLLYIKNNGMKGESPLGSHLRLIDYGARILLEKVAVNSHKNGSQGPLNEDELKERFEENLEHIYLKSHTKTPKFDCMQNIPLAPIYSVPKAFLSIGQKKASGIKLGIVKPKATEIISVSQEKTSRVKSCAAERQSGLLERIKSKALRQATLTPLLSKEKMLQRAAASRVPDIINVLLLLAPAASTGLDMSPSHAKKAFKLDTVIQNIRDSMRNPVSKEEISASLEILARPEISGNWVTIVIVNSIKSVVLRSSRDISPQIIKDKVSKLNF</sequence>
<dbReference type="EMBL" id="JALBCA010000086">
    <property type="protein sequence ID" value="KAI2383645.1"/>
    <property type="molecule type" value="Genomic_DNA"/>
</dbReference>
<accession>A0ACB8USF6</accession>
<proteinExistence type="predicted"/>
<organism evidence="1">
    <name type="scientific">Ophidiomyces ophidiicola</name>
    <dbReference type="NCBI Taxonomy" id="1387563"/>
    <lineage>
        <taxon>Eukaryota</taxon>
        <taxon>Fungi</taxon>
        <taxon>Dikarya</taxon>
        <taxon>Ascomycota</taxon>
        <taxon>Pezizomycotina</taxon>
        <taxon>Eurotiomycetes</taxon>
        <taxon>Eurotiomycetidae</taxon>
        <taxon>Onygenales</taxon>
        <taxon>Onygenaceae</taxon>
        <taxon>Ophidiomyces</taxon>
    </lineage>
</organism>
<gene>
    <name evidence="1" type="ORF">LOY88_005114</name>
</gene>
<reference evidence="1" key="1">
    <citation type="journal article" date="2022" name="bioRxiv">
        <title>Population genetic analysis of Ophidiomyces ophidiicola, the causative agent of snake fungal disease, indicates recent introductions to the USA.</title>
        <authorList>
            <person name="Ladner J.T."/>
            <person name="Palmer J.M."/>
            <person name="Ettinger C.L."/>
            <person name="Stajich J.E."/>
            <person name="Farrell T.M."/>
            <person name="Glorioso B.M."/>
            <person name="Lawson B."/>
            <person name="Price S.J."/>
            <person name="Stengle A.G."/>
            <person name="Grear D.A."/>
            <person name="Lorch J.M."/>
        </authorList>
    </citation>
    <scope>NUCLEOTIDE SEQUENCE</scope>
    <source>
        <strain evidence="1">NWHC 24266-5</strain>
    </source>
</reference>